<keyword evidence="3" id="KW-0547">Nucleotide-binding</keyword>
<dbReference type="Gene3D" id="3.40.50.300">
    <property type="entry name" value="P-loop containing nucleotide triphosphate hydrolases"/>
    <property type="match status" value="1"/>
</dbReference>
<evidence type="ECO:0000256" key="4">
    <source>
        <dbReference type="ARBA" id="ARBA00022840"/>
    </source>
</evidence>
<dbReference type="EC" id="2.7.1.176" evidence="2"/>
<feature type="region of interest" description="Disordered" evidence="7">
    <location>
        <begin position="190"/>
        <end position="213"/>
    </location>
</feature>
<evidence type="ECO:0000256" key="6">
    <source>
        <dbReference type="ARBA" id="ARBA00048178"/>
    </source>
</evidence>
<evidence type="ECO:0000256" key="5">
    <source>
        <dbReference type="ARBA" id="ARBA00032897"/>
    </source>
</evidence>
<evidence type="ECO:0000256" key="2">
    <source>
        <dbReference type="ARBA" id="ARBA00011963"/>
    </source>
</evidence>
<organism evidence="9 10">
    <name type="scientific">Nocardioides alpinus</name>
    <dbReference type="NCBI Taxonomy" id="748909"/>
    <lineage>
        <taxon>Bacteria</taxon>
        <taxon>Bacillati</taxon>
        <taxon>Actinomycetota</taxon>
        <taxon>Actinomycetes</taxon>
        <taxon>Propionibacteriales</taxon>
        <taxon>Nocardioidaceae</taxon>
        <taxon>Nocardioides</taxon>
    </lineage>
</organism>
<dbReference type="InterPro" id="IPR010488">
    <property type="entry name" value="Zeta_toxin_domain"/>
</dbReference>
<evidence type="ECO:0000256" key="7">
    <source>
        <dbReference type="SAM" id="MobiDB-lite"/>
    </source>
</evidence>
<name>A0A1I0VG18_9ACTN</name>
<dbReference type="EMBL" id="FOKC01000001">
    <property type="protein sequence ID" value="SFA74973.1"/>
    <property type="molecule type" value="Genomic_DNA"/>
</dbReference>
<evidence type="ECO:0000256" key="1">
    <source>
        <dbReference type="ARBA" id="ARBA00009104"/>
    </source>
</evidence>
<dbReference type="AlphaFoldDB" id="A0A1I0VG18"/>
<evidence type="ECO:0000313" key="9">
    <source>
        <dbReference type="EMBL" id="SFA74973.1"/>
    </source>
</evidence>
<feature type="domain" description="Zeta toxin" evidence="8">
    <location>
        <begin position="63"/>
        <end position="186"/>
    </location>
</feature>
<accession>A0A1I0VG18</accession>
<reference evidence="9" key="1">
    <citation type="submission" date="2016-10" db="EMBL/GenBank/DDBJ databases">
        <authorList>
            <person name="de Groot N.N."/>
        </authorList>
    </citation>
    <scope>NUCLEOTIDE SEQUENCE [LARGE SCALE GENOMIC DNA]</scope>
    <source>
        <strain evidence="9">CGMCC 1.10697</strain>
    </source>
</reference>
<comment type="catalytic activity">
    <reaction evidence="6">
        <text>UDP-N-acetyl-alpha-D-glucosamine + ATP = UDP-N-acetyl-alpha-D-glucosamine 3'-phosphate + ADP + H(+)</text>
        <dbReference type="Rhea" id="RHEA:32671"/>
        <dbReference type="ChEBI" id="CHEBI:15378"/>
        <dbReference type="ChEBI" id="CHEBI:30616"/>
        <dbReference type="ChEBI" id="CHEBI:57705"/>
        <dbReference type="ChEBI" id="CHEBI:64353"/>
        <dbReference type="ChEBI" id="CHEBI:456216"/>
        <dbReference type="EC" id="2.7.1.176"/>
    </reaction>
</comment>
<comment type="similarity">
    <text evidence="1">Belongs to the zeta toxin family.</text>
</comment>
<dbReference type="Pfam" id="PF06414">
    <property type="entry name" value="Zeta_toxin"/>
    <property type="match status" value="1"/>
</dbReference>
<keyword evidence="4" id="KW-0067">ATP-binding</keyword>
<dbReference type="InterPro" id="IPR027417">
    <property type="entry name" value="P-loop_NTPase"/>
</dbReference>
<evidence type="ECO:0000313" key="10">
    <source>
        <dbReference type="Proteomes" id="UP000199113"/>
    </source>
</evidence>
<protein>
    <recommendedName>
        <fullName evidence="5">UDP-N-acetylglucosamine kinase</fullName>
        <ecNumber evidence="2">2.7.1.176</ecNumber>
    </recommendedName>
    <alternativeName>
        <fullName evidence="5">UDP-N-acetylglucosamine kinase</fullName>
    </alternativeName>
</protein>
<proteinExistence type="inferred from homology"/>
<evidence type="ECO:0000256" key="3">
    <source>
        <dbReference type="ARBA" id="ARBA00022741"/>
    </source>
</evidence>
<sequence length="225" mass="24191">MAFFTIGAPGAGKTSILRSMVEAFRVDVFRNAGDASPFPETGDLGADAGDRATSLPVLAPYSVIDADRVRQALPEYAYGLGSLVVQQECFDVTYDLVLPAAIDRGEDIVYDTIGRPASMDAAVDRLADAGYDVHLIHAACPEDVCRSRTEHRALRDGRLVDPAMLAEAIQDARESLASLTRTGQLAGWLDVETSDGDSPRRAGGSPPWESAFDLWLQERPRGLPA</sequence>
<evidence type="ECO:0000259" key="8">
    <source>
        <dbReference type="Pfam" id="PF06414"/>
    </source>
</evidence>
<dbReference type="SUPFAM" id="SSF52540">
    <property type="entry name" value="P-loop containing nucleoside triphosphate hydrolases"/>
    <property type="match status" value="1"/>
</dbReference>
<dbReference type="RefSeq" id="WP_157829635.1">
    <property type="nucleotide sequence ID" value="NZ_FOKC01000001.1"/>
</dbReference>
<gene>
    <name evidence="9" type="ORF">SAMN05192575_101177</name>
</gene>
<dbReference type="GO" id="GO:0016301">
    <property type="term" value="F:kinase activity"/>
    <property type="evidence" value="ECO:0007669"/>
    <property type="project" value="InterPro"/>
</dbReference>
<dbReference type="GO" id="GO:0005524">
    <property type="term" value="F:ATP binding"/>
    <property type="evidence" value="ECO:0007669"/>
    <property type="project" value="UniProtKB-KW"/>
</dbReference>
<dbReference type="Proteomes" id="UP000199113">
    <property type="component" value="Unassembled WGS sequence"/>
</dbReference>